<protein>
    <submittedName>
        <fullName evidence="2">Uncharacterized protein</fullName>
    </submittedName>
</protein>
<accession>A0A0W0FQ55</accession>
<feature type="region of interest" description="Disordered" evidence="1">
    <location>
        <begin position="99"/>
        <end position="148"/>
    </location>
</feature>
<feature type="region of interest" description="Disordered" evidence="1">
    <location>
        <begin position="317"/>
        <end position="345"/>
    </location>
</feature>
<dbReference type="AlphaFoldDB" id="A0A0W0FQ55"/>
<reference evidence="2 3" key="1">
    <citation type="submission" date="2015-12" db="EMBL/GenBank/DDBJ databases">
        <title>Draft genome sequence of Moniliophthora roreri, the causal agent of frosty pod rot of cacao.</title>
        <authorList>
            <person name="Aime M.C."/>
            <person name="Diaz-Valderrama J.R."/>
            <person name="Kijpornyongpan T."/>
            <person name="Phillips-Mora W."/>
        </authorList>
    </citation>
    <scope>NUCLEOTIDE SEQUENCE [LARGE SCALE GENOMIC DNA]</scope>
    <source>
        <strain evidence="2 3">MCA 2952</strain>
    </source>
</reference>
<evidence type="ECO:0000313" key="3">
    <source>
        <dbReference type="Proteomes" id="UP000054988"/>
    </source>
</evidence>
<feature type="compositionally biased region" description="Low complexity" evidence="1">
    <location>
        <begin position="435"/>
        <end position="446"/>
    </location>
</feature>
<feature type="compositionally biased region" description="Low complexity" evidence="1">
    <location>
        <begin position="116"/>
        <end position="145"/>
    </location>
</feature>
<dbReference type="Proteomes" id="UP000054988">
    <property type="component" value="Unassembled WGS sequence"/>
</dbReference>
<dbReference type="eggNOG" id="KOG1721">
    <property type="taxonomic scope" value="Eukaryota"/>
</dbReference>
<sequence length="781" mass="85491">MSLPVGRPTAPVSRADYIRNSAQLDAMQRLLDGMKTANEEGLLEFERRERELQQRLAAGEHARREQSRQQSIIDDAEQARRELAQLHQLTITNGVPTVVPQPAQMASSSARIEEITSPPTRAATTSSYSSNQPSHSSSNHNPIQQRSYSQTQYNPYLQPHPQMQAYTMQQQDNAMPSQQLQYPPQGVQSAYGHEITHVDLLGAYQNNFQARPPGSASYNGTAAHLSQNNQLNTNNATTNGIASNGRELNAVSQQSSNLSNLQSRVSNAASTTVPTVGFDENRELLVFSGYVNAWAKHAPDNSSTFSPHLQLYVFKGQEKDKDGQPKRVVSVQVKEPSGRMRTATREDLVSRIRQAYLTHKCVPPLQGAAPGSTQVAQNVPNQQPTVNPRQLYTSTPLVLQTSTPQSTHQTGVHTAPIPNSAPNPIFPPSTPKPQSSITEGNSSSSSRTPAQVDKSTLAKDILRFLVPKRPRTDDQDTPSDHERESKRQAMSDSLGVVRPAQQSHLVQSTLRQAQPIPQQMQPTSQQTQLIPQQTQPNSQQNATRGQFIAVSGAKAGPQDPPMKEPPATEAAALRLDSETLIQKERPQTCASDKGEVSSPPIVPVDLSESTFSPSPPPPTSSAPEMHAPTYYSSPSRKSAAKGQHSPPKRSPSKPKEVLIIDETPPRSPQSATPLFLASPATSSSEMIVDSPPKFDQRTTTMMGRKAKGKRIAFRIDCVEIPPPSDWVKGDLESLERKKGKQSERVQRYRGSNRRIVVNDTEDLFGDDDAAKRSLAACVEKG</sequence>
<feature type="compositionally biased region" description="Pro residues" evidence="1">
    <location>
        <begin position="419"/>
        <end position="431"/>
    </location>
</feature>
<feature type="compositionally biased region" description="Polar residues" evidence="1">
    <location>
        <begin position="500"/>
        <end position="512"/>
    </location>
</feature>
<feature type="compositionally biased region" description="Polar residues" evidence="1">
    <location>
        <begin position="371"/>
        <end position="389"/>
    </location>
</feature>
<feature type="region of interest" description="Disordered" evidence="1">
    <location>
        <begin position="368"/>
        <end position="389"/>
    </location>
</feature>
<proteinExistence type="predicted"/>
<feature type="compositionally biased region" description="Polar residues" evidence="1">
    <location>
        <begin position="401"/>
        <end position="412"/>
    </location>
</feature>
<gene>
    <name evidence="2" type="ORF">WG66_9043</name>
</gene>
<evidence type="ECO:0000313" key="2">
    <source>
        <dbReference type="EMBL" id="KTB38346.1"/>
    </source>
</evidence>
<comment type="caution">
    <text evidence="2">The sequence shown here is derived from an EMBL/GenBank/DDBJ whole genome shotgun (WGS) entry which is preliminary data.</text>
</comment>
<organism evidence="2 3">
    <name type="scientific">Moniliophthora roreri</name>
    <name type="common">Frosty pod rot fungus</name>
    <name type="synonym">Monilia roreri</name>
    <dbReference type="NCBI Taxonomy" id="221103"/>
    <lineage>
        <taxon>Eukaryota</taxon>
        <taxon>Fungi</taxon>
        <taxon>Dikarya</taxon>
        <taxon>Basidiomycota</taxon>
        <taxon>Agaricomycotina</taxon>
        <taxon>Agaricomycetes</taxon>
        <taxon>Agaricomycetidae</taxon>
        <taxon>Agaricales</taxon>
        <taxon>Marasmiineae</taxon>
        <taxon>Marasmiaceae</taxon>
        <taxon>Moniliophthora</taxon>
    </lineage>
</organism>
<feature type="region of interest" description="Disordered" evidence="1">
    <location>
        <begin position="401"/>
        <end position="707"/>
    </location>
</feature>
<feature type="compositionally biased region" description="Basic and acidic residues" evidence="1">
    <location>
        <begin position="470"/>
        <end position="489"/>
    </location>
</feature>
<dbReference type="EMBL" id="LATX01001768">
    <property type="protein sequence ID" value="KTB38346.1"/>
    <property type="molecule type" value="Genomic_DNA"/>
</dbReference>
<name>A0A0W0FQ55_MONRR</name>
<feature type="compositionally biased region" description="Low complexity" evidence="1">
    <location>
        <begin position="514"/>
        <end position="536"/>
    </location>
</feature>
<feature type="compositionally biased region" description="Basic and acidic residues" evidence="1">
    <location>
        <begin position="575"/>
        <end position="586"/>
    </location>
</feature>
<evidence type="ECO:0000256" key="1">
    <source>
        <dbReference type="SAM" id="MobiDB-lite"/>
    </source>
</evidence>